<protein>
    <recommendedName>
        <fullName evidence="3">Ion transport domain-containing protein</fullName>
    </recommendedName>
</protein>
<dbReference type="AlphaFoldDB" id="A0A0H5RE52"/>
<keyword evidence="1" id="KW-0812">Transmembrane</keyword>
<keyword evidence="1" id="KW-1133">Transmembrane helix</keyword>
<evidence type="ECO:0000313" key="2">
    <source>
        <dbReference type="EMBL" id="CRZ12046.1"/>
    </source>
</evidence>
<accession>A0A0H5RE52</accession>
<dbReference type="EMBL" id="HACM01011604">
    <property type="protein sequence ID" value="CRZ12046.1"/>
    <property type="molecule type" value="Transcribed_RNA"/>
</dbReference>
<keyword evidence="1" id="KW-0472">Membrane</keyword>
<feature type="transmembrane region" description="Helical" evidence="1">
    <location>
        <begin position="68"/>
        <end position="89"/>
    </location>
</feature>
<organism evidence="2">
    <name type="scientific">Spongospora subterranea</name>
    <dbReference type="NCBI Taxonomy" id="70186"/>
    <lineage>
        <taxon>Eukaryota</taxon>
        <taxon>Sar</taxon>
        <taxon>Rhizaria</taxon>
        <taxon>Endomyxa</taxon>
        <taxon>Phytomyxea</taxon>
        <taxon>Plasmodiophorida</taxon>
        <taxon>Plasmodiophoridae</taxon>
        <taxon>Spongospora</taxon>
    </lineage>
</organism>
<evidence type="ECO:0000256" key="1">
    <source>
        <dbReference type="SAM" id="Phobius"/>
    </source>
</evidence>
<reference evidence="2" key="1">
    <citation type="submission" date="2015-04" db="EMBL/GenBank/DDBJ databases">
        <title>The genome sequence of the plant pathogenic Rhizarian Plasmodiophora brassicae reveals insights in its biotrophic life cycle and the origin of chitin synthesis.</title>
        <authorList>
            <person name="Schwelm A."/>
            <person name="Fogelqvist J."/>
            <person name="Knaust A."/>
            <person name="Julke S."/>
            <person name="Lilja T."/>
            <person name="Dhandapani V."/>
            <person name="Bonilla-Rosso G."/>
            <person name="Karlsson M."/>
            <person name="Shevchenko A."/>
            <person name="Choi S.R."/>
            <person name="Kim H.G."/>
            <person name="Park J.Y."/>
            <person name="Lim Y.P."/>
            <person name="Ludwig-Muller J."/>
            <person name="Dixelius C."/>
        </authorList>
    </citation>
    <scope>NUCLEOTIDE SEQUENCE</scope>
    <source>
        <tissue evidence="2">Potato root galls</tissue>
    </source>
</reference>
<name>A0A0H5RE52_9EUKA</name>
<sequence length="183" mass="20478">MFCPFPPAVGELTQPVVFDCSLQDMGLTEVGQYLRVMKLMRFFPVMMRTASLEIHTSGLALFSRVSKLAFPLFLVFHIVACFWISFGTHGEFGQTVFVPSKAIGDMPSSVQYVISLFWALSVLSVSAHMNSHSTLSPFIVSPLDLHPKSTRIRTFHSWWIKIMKICSTCPSVSGLLPQQDSRS</sequence>
<proteinExistence type="predicted"/>
<evidence type="ECO:0008006" key="3">
    <source>
        <dbReference type="Google" id="ProtNLM"/>
    </source>
</evidence>